<comment type="caution">
    <text evidence="2">The sequence shown here is derived from an EMBL/GenBank/DDBJ whole genome shotgun (WGS) entry which is preliminary data.</text>
</comment>
<name>A0ABP3HVV7_9BACL</name>
<keyword evidence="3" id="KW-1185">Reference proteome</keyword>
<reference evidence="3" key="1">
    <citation type="journal article" date="2019" name="Int. J. Syst. Evol. Microbiol.">
        <title>The Global Catalogue of Microorganisms (GCM) 10K type strain sequencing project: providing services to taxonomists for standard genome sequencing and annotation.</title>
        <authorList>
            <consortium name="The Broad Institute Genomics Platform"/>
            <consortium name="The Broad Institute Genome Sequencing Center for Infectious Disease"/>
            <person name="Wu L."/>
            <person name="Ma J."/>
        </authorList>
    </citation>
    <scope>NUCLEOTIDE SEQUENCE [LARGE SCALE GENOMIC DNA]</scope>
    <source>
        <strain evidence="3">JCM 12774</strain>
    </source>
</reference>
<evidence type="ECO:0000256" key="1">
    <source>
        <dbReference type="SAM" id="MobiDB-lite"/>
    </source>
</evidence>
<evidence type="ECO:0000313" key="3">
    <source>
        <dbReference type="Proteomes" id="UP001500340"/>
    </source>
</evidence>
<feature type="region of interest" description="Disordered" evidence="1">
    <location>
        <begin position="1"/>
        <end position="21"/>
    </location>
</feature>
<sequence length="52" mass="5850">MKPQSKAMKPRSGITRSCDAGSSEYRIPVQARILDYGDSPRILVKHYASHMD</sequence>
<protein>
    <recommendedName>
        <fullName evidence="4">Integrase</fullName>
    </recommendedName>
</protein>
<gene>
    <name evidence="2" type="ORF">GCM10008933_10980</name>
</gene>
<dbReference type="Proteomes" id="UP001500340">
    <property type="component" value="Unassembled WGS sequence"/>
</dbReference>
<proteinExistence type="predicted"/>
<organism evidence="2 3">
    <name type="scientific">Paenibacillus motobuensis</name>
    <dbReference type="NCBI Taxonomy" id="295324"/>
    <lineage>
        <taxon>Bacteria</taxon>
        <taxon>Bacillati</taxon>
        <taxon>Bacillota</taxon>
        <taxon>Bacilli</taxon>
        <taxon>Bacillales</taxon>
        <taxon>Paenibacillaceae</taxon>
        <taxon>Paenibacillus</taxon>
    </lineage>
</organism>
<evidence type="ECO:0000313" key="2">
    <source>
        <dbReference type="EMBL" id="GAA0381650.1"/>
    </source>
</evidence>
<dbReference type="EMBL" id="BAAACX010000007">
    <property type="protein sequence ID" value="GAA0381650.1"/>
    <property type="molecule type" value="Genomic_DNA"/>
</dbReference>
<evidence type="ECO:0008006" key="4">
    <source>
        <dbReference type="Google" id="ProtNLM"/>
    </source>
</evidence>
<accession>A0ABP3HVV7</accession>